<dbReference type="RefSeq" id="WP_183857776.1">
    <property type="nucleotide sequence ID" value="NZ_JACHOO010000007.1"/>
</dbReference>
<name>A0A7W9L3B6_9HYPH</name>
<feature type="domain" description="Cytochrome c-type biogenesis protein H TPR" evidence="6">
    <location>
        <begin position="139"/>
        <end position="252"/>
    </location>
</feature>
<comment type="caution">
    <text evidence="7">The sequence shown here is derived from an EMBL/GenBank/DDBJ whole genome shotgun (WGS) entry which is preliminary data.</text>
</comment>
<keyword evidence="3" id="KW-0201">Cytochrome c-type biogenesis</keyword>
<sequence>MVLFVLMAAMTAAASIALLMPLARAPRGVVGRLAAERAIYRDQLAEIDREVARGVVPAAEAEAARTEIARRLLKTDGTEAAAPVRPGLARLALGLALIGVPAVALAAYLALGSPDMPDQPLAARPVPNDPAVMLARVEQHLAEDPNDARGWELVGPVYLRIGRYADAARAFENAGRLLGPDAEREAMRGEALYHAAGEKLSPEAKAAFDAALALDPKQDRARFFLALGLGAAGARDDAIAAWKALIADAPPDAAWLARARAELAALEGTGT</sequence>
<evidence type="ECO:0000256" key="1">
    <source>
        <dbReference type="ARBA" id="ARBA00004196"/>
    </source>
</evidence>
<accession>A0A7W9L3B6</accession>
<dbReference type="InterPro" id="IPR017560">
    <property type="entry name" value="Cyt_c_biogenesis_CcmI"/>
</dbReference>
<evidence type="ECO:0000256" key="4">
    <source>
        <dbReference type="ARBA" id="ARBA00022803"/>
    </source>
</evidence>
<feature type="transmembrane region" description="Helical" evidence="5">
    <location>
        <begin position="91"/>
        <end position="111"/>
    </location>
</feature>
<keyword evidence="5" id="KW-0472">Membrane</keyword>
<gene>
    <name evidence="7" type="ORF">GGQ63_003410</name>
</gene>
<dbReference type="GO" id="GO:0017004">
    <property type="term" value="P:cytochrome complex assembly"/>
    <property type="evidence" value="ECO:0007669"/>
    <property type="project" value="UniProtKB-KW"/>
</dbReference>
<keyword evidence="8" id="KW-1185">Reference proteome</keyword>
<dbReference type="InterPro" id="IPR051263">
    <property type="entry name" value="C-type_cytochrome_biogenesis"/>
</dbReference>
<dbReference type="Pfam" id="PF23914">
    <property type="entry name" value="TPR_CcmH_CycH"/>
    <property type="match status" value="1"/>
</dbReference>
<keyword evidence="4" id="KW-0802">TPR repeat</keyword>
<dbReference type="InterPro" id="IPR011990">
    <property type="entry name" value="TPR-like_helical_dom_sf"/>
</dbReference>
<evidence type="ECO:0000256" key="2">
    <source>
        <dbReference type="ARBA" id="ARBA00022737"/>
    </source>
</evidence>
<protein>
    <submittedName>
        <fullName evidence="7">Cytochrome c-type biogenesis protein CcmH</fullName>
    </submittedName>
</protein>
<reference evidence="7 8" key="1">
    <citation type="submission" date="2020-08" db="EMBL/GenBank/DDBJ databases">
        <title>Genomic Encyclopedia of Type Strains, Phase IV (KMG-IV): sequencing the most valuable type-strain genomes for metagenomic binning, comparative biology and taxonomic classification.</title>
        <authorList>
            <person name="Goeker M."/>
        </authorList>
    </citation>
    <scope>NUCLEOTIDE SEQUENCE [LARGE SCALE GENOMIC DNA]</scope>
    <source>
        <strain evidence="7 8">DSM 16268</strain>
    </source>
</reference>
<dbReference type="Gene3D" id="1.25.40.10">
    <property type="entry name" value="Tetratricopeptide repeat domain"/>
    <property type="match status" value="1"/>
</dbReference>
<dbReference type="GO" id="GO:0030313">
    <property type="term" value="C:cell envelope"/>
    <property type="evidence" value="ECO:0007669"/>
    <property type="project" value="UniProtKB-SubCell"/>
</dbReference>
<comment type="subcellular location">
    <subcellularLocation>
        <location evidence="1">Cell envelope</location>
    </subcellularLocation>
</comment>
<dbReference type="InterPro" id="IPR056413">
    <property type="entry name" value="TPR_CcmH_CycH"/>
</dbReference>
<dbReference type="PANTHER" id="PTHR47870">
    <property type="entry name" value="CYTOCHROME C-TYPE BIOGENESIS PROTEIN CCMH"/>
    <property type="match status" value="1"/>
</dbReference>
<organism evidence="7 8">
    <name type="scientific">Prosthecomicrobium pneumaticum</name>
    <dbReference type="NCBI Taxonomy" id="81895"/>
    <lineage>
        <taxon>Bacteria</taxon>
        <taxon>Pseudomonadati</taxon>
        <taxon>Pseudomonadota</taxon>
        <taxon>Alphaproteobacteria</taxon>
        <taxon>Hyphomicrobiales</taxon>
        <taxon>Kaistiaceae</taxon>
        <taxon>Prosthecomicrobium</taxon>
    </lineage>
</organism>
<dbReference type="PANTHER" id="PTHR47870:SF4">
    <property type="entry name" value="CYTOCHROME C-TYPE BIOGENESIS PROTEIN CYCH"/>
    <property type="match status" value="1"/>
</dbReference>
<keyword evidence="5" id="KW-1133">Transmembrane helix</keyword>
<evidence type="ECO:0000256" key="5">
    <source>
        <dbReference type="SAM" id="Phobius"/>
    </source>
</evidence>
<evidence type="ECO:0000256" key="3">
    <source>
        <dbReference type="ARBA" id="ARBA00022748"/>
    </source>
</evidence>
<dbReference type="AlphaFoldDB" id="A0A7W9L3B6"/>
<keyword evidence="2" id="KW-0677">Repeat</keyword>
<keyword evidence="5" id="KW-0812">Transmembrane</keyword>
<dbReference type="NCBIfam" id="TIGR03142">
    <property type="entry name" value="cytochro_ccmI"/>
    <property type="match status" value="1"/>
</dbReference>
<proteinExistence type="predicted"/>
<dbReference type="EMBL" id="JACHOO010000007">
    <property type="protein sequence ID" value="MBB5754329.1"/>
    <property type="molecule type" value="Genomic_DNA"/>
</dbReference>
<evidence type="ECO:0000259" key="6">
    <source>
        <dbReference type="Pfam" id="PF23914"/>
    </source>
</evidence>
<evidence type="ECO:0000313" key="8">
    <source>
        <dbReference type="Proteomes" id="UP000523821"/>
    </source>
</evidence>
<dbReference type="GO" id="GO:0005886">
    <property type="term" value="C:plasma membrane"/>
    <property type="evidence" value="ECO:0007669"/>
    <property type="project" value="TreeGrafter"/>
</dbReference>
<evidence type="ECO:0000313" key="7">
    <source>
        <dbReference type="EMBL" id="MBB5754329.1"/>
    </source>
</evidence>
<dbReference type="Proteomes" id="UP000523821">
    <property type="component" value="Unassembled WGS sequence"/>
</dbReference>
<dbReference type="SUPFAM" id="SSF48452">
    <property type="entry name" value="TPR-like"/>
    <property type="match status" value="1"/>
</dbReference>